<dbReference type="STRING" id="45351.A7RM40"/>
<dbReference type="SUPFAM" id="SSF81321">
    <property type="entry name" value="Family A G protein-coupled receptor-like"/>
    <property type="match status" value="1"/>
</dbReference>
<dbReference type="SMART" id="SM01381">
    <property type="entry name" value="7TM_GPCR_Srsx"/>
    <property type="match status" value="1"/>
</dbReference>
<evidence type="ECO:0000256" key="5">
    <source>
        <dbReference type="ARBA" id="ARBA00023136"/>
    </source>
</evidence>
<dbReference type="GO" id="GO:0004930">
    <property type="term" value="F:G protein-coupled receptor activity"/>
    <property type="evidence" value="ECO:0000318"/>
    <property type="project" value="GO_Central"/>
</dbReference>
<evidence type="ECO:0000256" key="3">
    <source>
        <dbReference type="ARBA" id="ARBA00022989"/>
    </source>
</evidence>
<sequence>ITFIAFFGNAIVIHIVATRAYMKTTFNFLIVNMAIADLLVSVMVMPLQFLYYGQQWISDWIGSVTCKWVNFSGTLSITASIIALVAISLDRYFAIIHPFKHLPIIRNTKLITSFIWIVSALFNVLYLVLFEVNLGRKSGVWECHMNWNTISRDGKEQFEFARTYFMATLILLYIVPLVVIGTLYVLIGRKLWSRKIPGVTTANVKRYAETSKRKVLRMLIIVVVVFALCWLPAHIMHIIIYYHSDIYFQIVQNTPIVESIVFFLCHANSAINPILYVVLNKKFQREFINVMSF</sequence>
<feature type="non-terminal residue" evidence="11">
    <location>
        <position position="293"/>
    </location>
</feature>
<feature type="domain" description="G-protein coupled receptors family 1 profile" evidence="10">
    <location>
        <begin position="8"/>
        <end position="276"/>
    </location>
</feature>
<dbReference type="HOGENOM" id="CLU_009579_6_0_1"/>
<dbReference type="OMA" id="WISDWIG"/>
<gene>
    <name evidence="11" type="ORF">NEMVEDRAFT_v1g61967</name>
</gene>
<evidence type="ECO:0000256" key="8">
    <source>
        <dbReference type="RuleBase" id="RU000688"/>
    </source>
</evidence>
<organism evidence="11 12">
    <name type="scientific">Nematostella vectensis</name>
    <name type="common">Starlet sea anemone</name>
    <dbReference type="NCBI Taxonomy" id="45351"/>
    <lineage>
        <taxon>Eukaryota</taxon>
        <taxon>Metazoa</taxon>
        <taxon>Cnidaria</taxon>
        <taxon>Anthozoa</taxon>
        <taxon>Hexacorallia</taxon>
        <taxon>Actiniaria</taxon>
        <taxon>Edwardsiidae</taxon>
        <taxon>Nematostella</taxon>
    </lineage>
</organism>
<comment type="similarity">
    <text evidence="8">Belongs to the G-protein coupled receptor 1 family.</text>
</comment>
<dbReference type="Pfam" id="PF00001">
    <property type="entry name" value="7tm_1"/>
    <property type="match status" value="1"/>
</dbReference>
<keyword evidence="6 8" id="KW-0675">Receptor</keyword>
<feature type="transmembrane region" description="Helical" evidence="9">
    <location>
        <begin position="6"/>
        <end position="22"/>
    </location>
</feature>
<dbReference type="EMBL" id="DS469519">
    <property type="protein sequence ID" value="EDO47535.1"/>
    <property type="molecule type" value="Genomic_DNA"/>
</dbReference>
<dbReference type="PROSITE" id="PS50262">
    <property type="entry name" value="G_PROTEIN_RECEP_F1_2"/>
    <property type="match status" value="1"/>
</dbReference>
<accession>A7RM40</accession>
<feature type="transmembrane region" description="Helical" evidence="9">
    <location>
        <begin position="71"/>
        <end position="89"/>
    </location>
</feature>
<name>A7RM40_NEMVE</name>
<dbReference type="PROSITE" id="PS00237">
    <property type="entry name" value="G_PROTEIN_RECEP_F1_1"/>
    <property type="match status" value="1"/>
</dbReference>
<dbReference type="AlphaFoldDB" id="A7RM40"/>
<feature type="non-terminal residue" evidence="11">
    <location>
        <position position="1"/>
    </location>
</feature>
<dbReference type="InterPro" id="IPR017452">
    <property type="entry name" value="GPCR_Rhodpsn_7TM"/>
</dbReference>
<comment type="subcellular location">
    <subcellularLocation>
        <location evidence="1">Membrane</location>
        <topology evidence="1">Multi-pass membrane protein</topology>
    </subcellularLocation>
</comment>
<evidence type="ECO:0000256" key="1">
    <source>
        <dbReference type="ARBA" id="ARBA00004141"/>
    </source>
</evidence>
<dbReference type="PRINTS" id="PR01157">
    <property type="entry name" value="P2YPURNOCPTR"/>
</dbReference>
<proteinExistence type="inferred from homology"/>
<feature type="transmembrane region" description="Helical" evidence="9">
    <location>
        <begin position="215"/>
        <end position="240"/>
    </location>
</feature>
<dbReference type="PANTHER" id="PTHR45695:SF9">
    <property type="entry name" value="LEUCOKININ RECEPTOR"/>
    <property type="match status" value="1"/>
</dbReference>
<dbReference type="FunFam" id="1.20.1070.10:FF:000291">
    <property type="entry name" value="Predicted protein"/>
    <property type="match status" value="1"/>
</dbReference>
<keyword evidence="2 8" id="KW-0812">Transmembrane</keyword>
<evidence type="ECO:0000313" key="11">
    <source>
        <dbReference type="EMBL" id="EDO47535.1"/>
    </source>
</evidence>
<feature type="transmembrane region" description="Helical" evidence="9">
    <location>
        <begin position="260"/>
        <end position="279"/>
    </location>
</feature>
<feature type="transmembrane region" description="Helical" evidence="9">
    <location>
        <begin position="164"/>
        <end position="187"/>
    </location>
</feature>
<evidence type="ECO:0000313" key="12">
    <source>
        <dbReference type="Proteomes" id="UP000001593"/>
    </source>
</evidence>
<dbReference type="GO" id="GO:0005886">
    <property type="term" value="C:plasma membrane"/>
    <property type="evidence" value="ECO:0000318"/>
    <property type="project" value="GO_Central"/>
</dbReference>
<evidence type="ECO:0000256" key="7">
    <source>
        <dbReference type="ARBA" id="ARBA00023224"/>
    </source>
</evidence>
<dbReference type="PhylomeDB" id="A7RM40"/>
<evidence type="ECO:0000256" key="2">
    <source>
        <dbReference type="ARBA" id="ARBA00022692"/>
    </source>
</evidence>
<dbReference type="PANTHER" id="PTHR45695">
    <property type="entry name" value="LEUCOKININ RECEPTOR-RELATED"/>
    <property type="match status" value="1"/>
</dbReference>
<dbReference type="InterPro" id="IPR000276">
    <property type="entry name" value="GPCR_Rhodpsn"/>
</dbReference>
<evidence type="ECO:0000256" key="4">
    <source>
        <dbReference type="ARBA" id="ARBA00023040"/>
    </source>
</evidence>
<keyword evidence="12" id="KW-1185">Reference proteome</keyword>
<keyword evidence="7 8" id="KW-0807">Transducer</keyword>
<keyword evidence="3 9" id="KW-1133">Transmembrane helix</keyword>
<dbReference type="eggNOG" id="KOG4219">
    <property type="taxonomic scope" value="Eukaryota"/>
</dbReference>
<dbReference type="InParanoid" id="A7RM40"/>
<dbReference type="GO" id="GO:0007186">
    <property type="term" value="P:G protein-coupled receptor signaling pathway"/>
    <property type="evidence" value="ECO:0000318"/>
    <property type="project" value="GO_Central"/>
</dbReference>
<keyword evidence="4 8" id="KW-0297">G-protein coupled receptor</keyword>
<feature type="transmembrane region" description="Helical" evidence="9">
    <location>
        <begin position="110"/>
        <end position="129"/>
    </location>
</feature>
<evidence type="ECO:0000256" key="6">
    <source>
        <dbReference type="ARBA" id="ARBA00023170"/>
    </source>
</evidence>
<dbReference type="PRINTS" id="PR00237">
    <property type="entry name" value="GPCRRHODOPSN"/>
</dbReference>
<dbReference type="Proteomes" id="UP000001593">
    <property type="component" value="Unassembled WGS sequence"/>
</dbReference>
<feature type="transmembrane region" description="Helical" evidence="9">
    <location>
        <begin position="29"/>
        <end position="51"/>
    </location>
</feature>
<protein>
    <recommendedName>
        <fullName evidence="10">G-protein coupled receptors family 1 profile domain-containing protein</fullName>
    </recommendedName>
</protein>
<evidence type="ECO:0000259" key="10">
    <source>
        <dbReference type="PROSITE" id="PS50262"/>
    </source>
</evidence>
<evidence type="ECO:0000256" key="9">
    <source>
        <dbReference type="SAM" id="Phobius"/>
    </source>
</evidence>
<dbReference type="Gene3D" id="1.20.1070.10">
    <property type="entry name" value="Rhodopsin 7-helix transmembrane proteins"/>
    <property type="match status" value="1"/>
</dbReference>
<keyword evidence="5 9" id="KW-0472">Membrane</keyword>
<reference evidence="11 12" key="1">
    <citation type="journal article" date="2007" name="Science">
        <title>Sea anemone genome reveals ancestral eumetazoan gene repertoire and genomic organization.</title>
        <authorList>
            <person name="Putnam N.H."/>
            <person name="Srivastava M."/>
            <person name="Hellsten U."/>
            <person name="Dirks B."/>
            <person name="Chapman J."/>
            <person name="Salamov A."/>
            <person name="Terry A."/>
            <person name="Shapiro H."/>
            <person name="Lindquist E."/>
            <person name="Kapitonov V.V."/>
            <person name="Jurka J."/>
            <person name="Genikhovich G."/>
            <person name="Grigoriev I.V."/>
            <person name="Lucas S.M."/>
            <person name="Steele R.E."/>
            <person name="Finnerty J.R."/>
            <person name="Technau U."/>
            <person name="Martindale M.Q."/>
            <person name="Rokhsar D.S."/>
        </authorList>
    </citation>
    <scope>NUCLEOTIDE SEQUENCE [LARGE SCALE GENOMIC DNA]</scope>
    <source>
        <strain evidence="12">CH2 X CH6</strain>
    </source>
</reference>